<evidence type="ECO:0000313" key="14">
    <source>
        <dbReference type="Proteomes" id="UP000054359"/>
    </source>
</evidence>
<keyword evidence="4" id="KW-0493">Microtubule</keyword>
<feature type="domain" description="Dynein heavy chain linker" evidence="12">
    <location>
        <begin position="1"/>
        <end position="78"/>
    </location>
</feature>
<evidence type="ECO:0000256" key="9">
    <source>
        <dbReference type="ARBA" id="ARBA00023054"/>
    </source>
</evidence>
<feature type="non-terminal residue" evidence="13">
    <location>
        <position position="78"/>
    </location>
</feature>
<comment type="similarity">
    <text evidence="2">Belongs to the dynein heavy chain family.</text>
</comment>
<keyword evidence="8" id="KW-0243">Dynein</keyword>
<dbReference type="GO" id="GO:0005858">
    <property type="term" value="C:axonemal dynein complex"/>
    <property type="evidence" value="ECO:0007669"/>
    <property type="project" value="TreeGrafter"/>
</dbReference>
<sequence length="78" mass="9302">MTMNHWHRIEKICSHKFDADQSKWTLGTVMEAPLLEFKDDVEDVCIAAEKEREIEAKLNQIIDEWALENLYFTSFKNR</sequence>
<reference evidence="13 14" key="1">
    <citation type="submission" date="2013-11" db="EMBL/GenBank/DDBJ databases">
        <title>Genome sequencing of Stegodyphus mimosarum.</title>
        <authorList>
            <person name="Bechsgaard J."/>
        </authorList>
    </citation>
    <scope>NUCLEOTIDE SEQUENCE [LARGE SCALE GENOMIC DNA]</scope>
</reference>
<dbReference type="GO" id="GO:0005874">
    <property type="term" value="C:microtubule"/>
    <property type="evidence" value="ECO:0007669"/>
    <property type="project" value="UniProtKB-KW"/>
</dbReference>
<evidence type="ECO:0000256" key="5">
    <source>
        <dbReference type="ARBA" id="ARBA00022737"/>
    </source>
</evidence>
<dbReference type="Gene3D" id="1.10.287.2620">
    <property type="match status" value="1"/>
</dbReference>
<proteinExistence type="inferred from homology"/>
<evidence type="ECO:0000256" key="3">
    <source>
        <dbReference type="ARBA" id="ARBA00022490"/>
    </source>
</evidence>
<dbReference type="InterPro" id="IPR013602">
    <property type="entry name" value="Dynein_heavy_linker"/>
</dbReference>
<keyword evidence="6" id="KW-0547">Nucleotide-binding</keyword>
<keyword evidence="10" id="KW-0505">Motor protein</keyword>
<evidence type="ECO:0000256" key="6">
    <source>
        <dbReference type="ARBA" id="ARBA00022741"/>
    </source>
</evidence>
<dbReference type="Pfam" id="PF08393">
    <property type="entry name" value="DHC_N2"/>
    <property type="match status" value="1"/>
</dbReference>
<dbReference type="InterPro" id="IPR026983">
    <property type="entry name" value="DHC"/>
</dbReference>
<name>A0A087UHX5_STEMI</name>
<evidence type="ECO:0000256" key="7">
    <source>
        <dbReference type="ARBA" id="ARBA00022840"/>
    </source>
</evidence>
<dbReference type="GO" id="GO:0007018">
    <property type="term" value="P:microtubule-based movement"/>
    <property type="evidence" value="ECO:0007669"/>
    <property type="project" value="InterPro"/>
</dbReference>
<dbReference type="STRING" id="407821.A0A087UHX5"/>
<dbReference type="GO" id="GO:0051959">
    <property type="term" value="F:dynein light intermediate chain binding"/>
    <property type="evidence" value="ECO:0007669"/>
    <property type="project" value="InterPro"/>
</dbReference>
<protein>
    <submittedName>
        <fullName evidence="13">Dynein heavy chain 8, axonemal</fullName>
    </submittedName>
</protein>
<comment type="subcellular location">
    <subcellularLocation>
        <location evidence="1">Cytoplasm</location>
        <location evidence="1">Cytoskeleton</location>
    </subcellularLocation>
</comment>
<evidence type="ECO:0000256" key="1">
    <source>
        <dbReference type="ARBA" id="ARBA00004245"/>
    </source>
</evidence>
<evidence type="ECO:0000313" key="13">
    <source>
        <dbReference type="EMBL" id="KFM76964.1"/>
    </source>
</evidence>
<dbReference type="Proteomes" id="UP000054359">
    <property type="component" value="Unassembled WGS sequence"/>
</dbReference>
<dbReference type="OrthoDB" id="6417214at2759"/>
<keyword evidence="3" id="KW-0963">Cytoplasm</keyword>
<evidence type="ECO:0000256" key="11">
    <source>
        <dbReference type="ARBA" id="ARBA00023212"/>
    </source>
</evidence>
<keyword evidence="9" id="KW-0175">Coiled coil</keyword>
<evidence type="ECO:0000259" key="12">
    <source>
        <dbReference type="Pfam" id="PF08393"/>
    </source>
</evidence>
<evidence type="ECO:0000256" key="10">
    <source>
        <dbReference type="ARBA" id="ARBA00023175"/>
    </source>
</evidence>
<keyword evidence="11" id="KW-0206">Cytoskeleton</keyword>
<dbReference type="PANTHER" id="PTHR46532:SF4">
    <property type="entry name" value="AAA+ ATPASE DOMAIN-CONTAINING PROTEIN"/>
    <property type="match status" value="1"/>
</dbReference>
<accession>A0A087UHX5</accession>
<keyword evidence="7" id="KW-0067">ATP-binding</keyword>
<organism evidence="13 14">
    <name type="scientific">Stegodyphus mimosarum</name>
    <name type="common">African social velvet spider</name>
    <dbReference type="NCBI Taxonomy" id="407821"/>
    <lineage>
        <taxon>Eukaryota</taxon>
        <taxon>Metazoa</taxon>
        <taxon>Ecdysozoa</taxon>
        <taxon>Arthropoda</taxon>
        <taxon>Chelicerata</taxon>
        <taxon>Arachnida</taxon>
        <taxon>Araneae</taxon>
        <taxon>Araneomorphae</taxon>
        <taxon>Entelegynae</taxon>
        <taxon>Eresoidea</taxon>
        <taxon>Eresidae</taxon>
        <taxon>Stegodyphus</taxon>
    </lineage>
</organism>
<evidence type="ECO:0000256" key="2">
    <source>
        <dbReference type="ARBA" id="ARBA00008887"/>
    </source>
</evidence>
<dbReference type="AlphaFoldDB" id="A0A087UHX5"/>
<keyword evidence="5" id="KW-0677">Repeat</keyword>
<keyword evidence="14" id="KW-1185">Reference proteome</keyword>
<dbReference type="EMBL" id="KK119886">
    <property type="protein sequence ID" value="KFM76964.1"/>
    <property type="molecule type" value="Genomic_DNA"/>
</dbReference>
<dbReference type="FunFam" id="1.10.287.2620:FF:000001">
    <property type="entry name" value="Cytoplasmic dynein heavy chain 1"/>
    <property type="match status" value="1"/>
</dbReference>
<dbReference type="PANTHER" id="PTHR46532">
    <property type="entry name" value="MALE FERTILITY FACTOR KL5"/>
    <property type="match status" value="1"/>
</dbReference>
<evidence type="ECO:0000256" key="4">
    <source>
        <dbReference type="ARBA" id="ARBA00022701"/>
    </source>
</evidence>
<evidence type="ECO:0000256" key="8">
    <source>
        <dbReference type="ARBA" id="ARBA00023017"/>
    </source>
</evidence>
<gene>
    <name evidence="13" type="ORF">X975_09097</name>
</gene>
<dbReference type="GO" id="GO:0045505">
    <property type="term" value="F:dynein intermediate chain binding"/>
    <property type="evidence" value="ECO:0007669"/>
    <property type="project" value="InterPro"/>
</dbReference>
<dbReference type="GO" id="GO:0005524">
    <property type="term" value="F:ATP binding"/>
    <property type="evidence" value="ECO:0007669"/>
    <property type="project" value="UniProtKB-KW"/>
</dbReference>